<dbReference type="AlphaFoldDB" id="A0A251TVJ2"/>
<reference evidence="2" key="1">
    <citation type="journal article" date="2017" name="Nature">
        <title>The sunflower genome provides insights into oil metabolism, flowering and Asterid evolution.</title>
        <authorList>
            <person name="Badouin H."/>
            <person name="Gouzy J."/>
            <person name="Grassa C.J."/>
            <person name="Murat F."/>
            <person name="Staton S.E."/>
            <person name="Cottret L."/>
            <person name="Lelandais-Briere C."/>
            <person name="Owens G.L."/>
            <person name="Carrere S."/>
            <person name="Mayjonade B."/>
            <person name="Legrand L."/>
            <person name="Gill N."/>
            <person name="Kane N.C."/>
            <person name="Bowers J.E."/>
            <person name="Hubner S."/>
            <person name="Bellec A."/>
            <person name="Berard A."/>
            <person name="Berges H."/>
            <person name="Blanchet N."/>
            <person name="Boniface M.C."/>
            <person name="Brunel D."/>
            <person name="Catrice O."/>
            <person name="Chaidir N."/>
            <person name="Claudel C."/>
            <person name="Donnadieu C."/>
            <person name="Faraut T."/>
            <person name="Fievet G."/>
            <person name="Helmstetter N."/>
            <person name="King M."/>
            <person name="Knapp S.J."/>
            <person name="Lai Z."/>
            <person name="Le Paslier M.C."/>
            <person name="Lippi Y."/>
            <person name="Lorenzon L."/>
            <person name="Mandel J.R."/>
            <person name="Marage G."/>
            <person name="Marchand G."/>
            <person name="Marquand E."/>
            <person name="Bret-Mestries E."/>
            <person name="Morien E."/>
            <person name="Nambeesan S."/>
            <person name="Nguyen T."/>
            <person name="Pegot-Espagnet P."/>
            <person name="Pouilly N."/>
            <person name="Raftis F."/>
            <person name="Sallet E."/>
            <person name="Schiex T."/>
            <person name="Thomas J."/>
            <person name="Vandecasteele C."/>
            <person name="Vares D."/>
            <person name="Vear F."/>
            <person name="Vautrin S."/>
            <person name="Crespi M."/>
            <person name="Mangin B."/>
            <person name="Burke J.M."/>
            <person name="Salse J."/>
            <person name="Munos S."/>
            <person name="Vincourt P."/>
            <person name="Rieseberg L.H."/>
            <person name="Langlade N.B."/>
        </authorList>
    </citation>
    <scope>NUCLEOTIDE SEQUENCE [LARGE SCALE GENOMIC DNA]</scope>
    <source>
        <strain evidence="2">cv. SF193</strain>
    </source>
</reference>
<dbReference type="EMBL" id="CM007898">
    <property type="protein sequence ID" value="OTG14606.1"/>
    <property type="molecule type" value="Genomic_DNA"/>
</dbReference>
<dbReference type="InParanoid" id="A0A251TVJ2"/>
<keyword evidence="2" id="KW-1185">Reference proteome</keyword>
<sequence length="80" mass="8944">MMISCFGHTGYALGLGSTDWLSLNEALNGSDLLLVQHLMVHEVKGLETVDHFDNLNHTKPLQQWGRLKVLVKEAMAIQQT</sequence>
<name>A0A251TVJ2_HELAN</name>
<evidence type="ECO:0000313" key="1">
    <source>
        <dbReference type="EMBL" id="OTG14606.1"/>
    </source>
</evidence>
<organism evidence="1 2">
    <name type="scientific">Helianthus annuus</name>
    <name type="common">Common sunflower</name>
    <dbReference type="NCBI Taxonomy" id="4232"/>
    <lineage>
        <taxon>Eukaryota</taxon>
        <taxon>Viridiplantae</taxon>
        <taxon>Streptophyta</taxon>
        <taxon>Embryophyta</taxon>
        <taxon>Tracheophyta</taxon>
        <taxon>Spermatophyta</taxon>
        <taxon>Magnoliopsida</taxon>
        <taxon>eudicotyledons</taxon>
        <taxon>Gunneridae</taxon>
        <taxon>Pentapetalae</taxon>
        <taxon>asterids</taxon>
        <taxon>campanulids</taxon>
        <taxon>Asterales</taxon>
        <taxon>Asteraceae</taxon>
        <taxon>Asteroideae</taxon>
        <taxon>Heliantheae alliance</taxon>
        <taxon>Heliantheae</taxon>
        <taxon>Helianthus</taxon>
    </lineage>
</organism>
<evidence type="ECO:0000313" key="2">
    <source>
        <dbReference type="Proteomes" id="UP000215914"/>
    </source>
</evidence>
<proteinExistence type="predicted"/>
<gene>
    <name evidence="1" type="ORF">HannXRQ_Chr09g0251281</name>
</gene>
<accession>A0A251TVJ2</accession>
<protein>
    <submittedName>
        <fullName evidence="1">Uncharacterized protein</fullName>
    </submittedName>
</protein>
<dbReference type="Proteomes" id="UP000215914">
    <property type="component" value="Chromosome 9"/>
</dbReference>